<keyword evidence="9" id="KW-1185">Reference proteome</keyword>
<organism evidence="6 8">
    <name type="scientific">Xanthobacter flavus</name>
    <dbReference type="NCBI Taxonomy" id="281"/>
    <lineage>
        <taxon>Bacteria</taxon>
        <taxon>Pseudomonadati</taxon>
        <taxon>Pseudomonadota</taxon>
        <taxon>Alphaproteobacteria</taxon>
        <taxon>Hyphomicrobiales</taxon>
        <taxon>Xanthobacteraceae</taxon>
        <taxon>Xanthobacter</taxon>
    </lineage>
</organism>
<evidence type="ECO:0000256" key="5">
    <source>
        <dbReference type="ARBA" id="ARBA00023277"/>
    </source>
</evidence>
<dbReference type="EMBL" id="JAVDPY010000001">
    <property type="protein sequence ID" value="MDR6332198.1"/>
    <property type="molecule type" value="Genomic_DNA"/>
</dbReference>
<dbReference type="InterPro" id="IPR000887">
    <property type="entry name" value="Aldlse_KDPG_KHG"/>
</dbReference>
<dbReference type="PANTHER" id="PTHR30246:SF1">
    <property type="entry name" value="2-DEHYDRO-3-DEOXY-6-PHOSPHOGALACTONATE ALDOLASE-RELATED"/>
    <property type="match status" value="1"/>
</dbReference>
<dbReference type="Pfam" id="PF01081">
    <property type="entry name" value="Aldolase"/>
    <property type="match status" value="1"/>
</dbReference>
<dbReference type="Proteomes" id="UP001245370">
    <property type="component" value="Unassembled WGS sequence"/>
</dbReference>
<dbReference type="AlphaFoldDB" id="A0A9W6CJV0"/>
<dbReference type="SUPFAM" id="SSF51569">
    <property type="entry name" value="Aldolase"/>
    <property type="match status" value="1"/>
</dbReference>
<dbReference type="GeneID" id="95762515"/>
<dbReference type="NCBIfam" id="NF006600">
    <property type="entry name" value="PRK09140.1"/>
    <property type="match status" value="1"/>
</dbReference>
<name>A0A9W6CJV0_XANFL</name>
<dbReference type="GO" id="GO:0008674">
    <property type="term" value="F:2-dehydro-3-deoxy-6-phosphogalactonate aldolase activity"/>
    <property type="evidence" value="ECO:0007669"/>
    <property type="project" value="UniProtKB-EC"/>
</dbReference>
<reference evidence="6" key="1">
    <citation type="submission" date="2022-12" db="EMBL/GenBank/DDBJ databases">
        <title>Reference genome sequencing for broad-spectrum identification of bacterial and archaeal isolates by mass spectrometry.</title>
        <authorList>
            <person name="Sekiguchi Y."/>
            <person name="Tourlousse D.M."/>
        </authorList>
    </citation>
    <scope>NUCLEOTIDE SEQUENCE</scope>
    <source>
        <strain evidence="6">301</strain>
    </source>
</reference>
<evidence type="ECO:0000256" key="2">
    <source>
        <dbReference type="ARBA" id="ARBA00006906"/>
    </source>
</evidence>
<comment type="similarity">
    <text evidence="2">Belongs to the KHG/KDPG aldolase family.</text>
</comment>
<proteinExistence type="inferred from homology"/>
<sequence>MPTFKDALAACPLVAILRGLKPEEALDIGAALVGAGFTIIEVPLNSPQPLESIRILADAFGDRALIGAGTVLTPEDVAAVKAAGGQLIVMPHADLAVIRAAKAAGLVCTPGVATPTEAFAARAAGADALKLFPAEGIPPHLVRAWRAVLTDIPLLPVGGIDTTNMAAYRAAGGEGFGIGSALFKPGKAVEAIAADAHALVAAARDVFGR</sequence>
<dbReference type="RefSeq" id="WP_281807042.1">
    <property type="nucleotide sequence ID" value="NZ_BSDO01000002.1"/>
</dbReference>
<keyword evidence="4 7" id="KW-0456">Lyase</keyword>
<dbReference type="EC" id="4.1.2.21" evidence="7"/>
<dbReference type="Proteomes" id="UP001144397">
    <property type="component" value="Unassembled WGS sequence"/>
</dbReference>
<dbReference type="EMBL" id="BSDO01000002">
    <property type="protein sequence ID" value="GLI22054.1"/>
    <property type="molecule type" value="Genomic_DNA"/>
</dbReference>
<evidence type="ECO:0000313" key="8">
    <source>
        <dbReference type="Proteomes" id="UP001144397"/>
    </source>
</evidence>
<keyword evidence="5" id="KW-0119">Carbohydrate metabolism</keyword>
<protein>
    <submittedName>
        <fullName evidence="6">2-dehydro-3-deoxy-6-phosphogalactonate aldolase</fullName>
    </submittedName>
    <submittedName>
        <fullName evidence="7">2-dehydro-3-deoxyphosphogalactonate aldolase</fullName>
        <ecNumber evidence="7">4.1.2.21</ecNumber>
    </submittedName>
</protein>
<gene>
    <name evidence="7" type="ORF">GGQ86_000645</name>
    <name evidence="6" type="ORF">XFLAVUS301_17280</name>
</gene>
<dbReference type="Gene3D" id="3.20.20.70">
    <property type="entry name" value="Aldolase class I"/>
    <property type="match status" value="1"/>
</dbReference>
<evidence type="ECO:0000256" key="3">
    <source>
        <dbReference type="ARBA" id="ARBA00011233"/>
    </source>
</evidence>
<accession>A0A9W6CJV0</accession>
<evidence type="ECO:0000313" key="9">
    <source>
        <dbReference type="Proteomes" id="UP001245370"/>
    </source>
</evidence>
<dbReference type="CDD" id="cd00452">
    <property type="entry name" value="KDPG_aldolase"/>
    <property type="match status" value="1"/>
</dbReference>
<dbReference type="InterPro" id="IPR013785">
    <property type="entry name" value="Aldolase_TIM"/>
</dbReference>
<evidence type="ECO:0000256" key="1">
    <source>
        <dbReference type="ARBA" id="ARBA00004761"/>
    </source>
</evidence>
<reference evidence="7 9" key="2">
    <citation type="submission" date="2023-07" db="EMBL/GenBank/DDBJ databases">
        <title>Genomic Encyclopedia of Type Strains, Phase IV (KMG-IV): sequencing the most valuable type-strain genomes for metagenomic binning, comparative biology and taxonomic classification.</title>
        <authorList>
            <person name="Goeker M."/>
        </authorList>
    </citation>
    <scope>NUCLEOTIDE SEQUENCE [LARGE SCALE GENOMIC DNA]</scope>
    <source>
        <strain evidence="7 9">DSM 338</strain>
    </source>
</reference>
<comment type="caution">
    <text evidence="6">The sequence shown here is derived from an EMBL/GenBank/DDBJ whole genome shotgun (WGS) entry which is preliminary data.</text>
</comment>
<evidence type="ECO:0000256" key="4">
    <source>
        <dbReference type="ARBA" id="ARBA00023239"/>
    </source>
</evidence>
<comment type="pathway">
    <text evidence="1">Carbohydrate acid metabolism.</text>
</comment>
<evidence type="ECO:0000313" key="6">
    <source>
        <dbReference type="EMBL" id="GLI22054.1"/>
    </source>
</evidence>
<comment type="subunit">
    <text evidence="3">Homotrimer.</text>
</comment>
<dbReference type="PANTHER" id="PTHR30246">
    <property type="entry name" value="2-KETO-3-DEOXY-6-PHOSPHOGLUCONATE ALDOLASE"/>
    <property type="match status" value="1"/>
</dbReference>
<evidence type="ECO:0000313" key="7">
    <source>
        <dbReference type="EMBL" id="MDR6332198.1"/>
    </source>
</evidence>